<dbReference type="GO" id="GO:0008237">
    <property type="term" value="F:metallopeptidase activity"/>
    <property type="evidence" value="ECO:0007669"/>
    <property type="project" value="UniProtKB-KW"/>
</dbReference>
<keyword evidence="3" id="KW-0645">Protease</keyword>
<sequence length="283" mass="32279">MWENRSRMLFASAFVLALIVWVQMGLYAAHVLFGWSLRFNVFEICSSLLQALGFDSVTPLLSVLVAYTFGLSLWIWAKQVCLSRRAYRKLLASRHERSTQELNARFSADKPDLLVVMCAEPIALTLGLFRPKIILSTGLLKLLDRDELEAVVYHEQYHRNHRDPLKTFLLHLACSVMRYIPILRWCYHHYKIAREILADREAMAVMGSPASLGSALLKLMKKRERTASMDFAYVSFADTSINYRIRQILDPQGEPSLGLPVKLAIVSLPVVVFLSGLFFLSLL</sequence>
<evidence type="ECO:0000259" key="2">
    <source>
        <dbReference type="Pfam" id="PF05569"/>
    </source>
</evidence>
<gene>
    <name evidence="3" type="ORF">GNP93_24775</name>
</gene>
<dbReference type="PANTHER" id="PTHR34978">
    <property type="entry name" value="POSSIBLE SENSOR-TRANSDUCER PROTEIN BLAR"/>
    <property type="match status" value="1"/>
</dbReference>
<reference evidence="3 4" key="1">
    <citation type="submission" date="2019-11" db="EMBL/GenBank/DDBJ databases">
        <title>Draft genome sequences of five Paenibacillus species of dairy origin.</title>
        <authorList>
            <person name="Olajide A.M."/>
            <person name="Chen S."/>
            <person name="Lapointe G."/>
        </authorList>
    </citation>
    <scope>NUCLEOTIDE SEQUENCE [LARGE SCALE GENOMIC DNA]</scope>
    <source>
        <strain evidence="3 4">2CS3</strain>
    </source>
</reference>
<keyword evidence="1" id="KW-1133">Transmembrane helix</keyword>
<protein>
    <submittedName>
        <fullName evidence="3">M48 family metalloprotease</fullName>
    </submittedName>
</protein>
<dbReference type="Proteomes" id="UP000450917">
    <property type="component" value="Unassembled WGS sequence"/>
</dbReference>
<organism evidence="3 4">
    <name type="scientific">Paenibacillus validus</name>
    <dbReference type="NCBI Taxonomy" id="44253"/>
    <lineage>
        <taxon>Bacteria</taxon>
        <taxon>Bacillati</taxon>
        <taxon>Bacillota</taxon>
        <taxon>Bacilli</taxon>
        <taxon>Bacillales</taxon>
        <taxon>Paenibacillaceae</taxon>
        <taxon>Paenibacillus</taxon>
    </lineage>
</organism>
<evidence type="ECO:0000313" key="3">
    <source>
        <dbReference type="EMBL" id="MUG73825.1"/>
    </source>
</evidence>
<comment type="caution">
    <text evidence="3">The sequence shown here is derived from an EMBL/GenBank/DDBJ whole genome shotgun (WGS) entry which is preliminary data.</text>
</comment>
<proteinExistence type="predicted"/>
<dbReference type="InterPro" id="IPR052173">
    <property type="entry name" value="Beta-lactam_resp_regulator"/>
</dbReference>
<name>A0A7X3CUF4_9BACL</name>
<keyword evidence="3" id="KW-0378">Hydrolase</keyword>
<dbReference type="Pfam" id="PF05569">
    <property type="entry name" value="Peptidase_M56"/>
    <property type="match status" value="1"/>
</dbReference>
<dbReference type="AlphaFoldDB" id="A0A7X3CUF4"/>
<evidence type="ECO:0000313" key="4">
    <source>
        <dbReference type="Proteomes" id="UP000450917"/>
    </source>
</evidence>
<feature type="transmembrane region" description="Helical" evidence="1">
    <location>
        <begin position="57"/>
        <end position="77"/>
    </location>
</feature>
<dbReference type="CDD" id="cd07326">
    <property type="entry name" value="M56_BlaR1_MecR1_like"/>
    <property type="match status" value="1"/>
</dbReference>
<dbReference type="Gene3D" id="3.30.2010.10">
    <property type="entry name" value="Metalloproteases ('zincins'), catalytic domain"/>
    <property type="match status" value="1"/>
</dbReference>
<dbReference type="GO" id="GO:0006508">
    <property type="term" value="P:proteolysis"/>
    <property type="evidence" value="ECO:0007669"/>
    <property type="project" value="UniProtKB-KW"/>
</dbReference>
<keyword evidence="4" id="KW-1185">Reference proteome</keyword>
<dbReference type="PANTHER" id="PTHR34978:SF3">
    <property type="entry name" value="SLR0241 PROTEIN"/>
    <property type="match status" value="1"/>
</dbReference>
<feature type="transmembrane region" description="Helical" evidence="1">
    <location>
        <begin position="263"/>
        <end position="282"/>
    </location>
</feature>
<keyword evidence="3" id="KW-0482">Metalloprotease</keyword>
<dbReference type="InterPro" id="IPR008756">
    <property type="entry name" value="Peptidase_M56"/>
</dbReference>
<evidence type="ECO:0000256" key="1">
    <source>
        <dbReference type="SAM" id="Phobius"/>
    </source>
</evidence>
<feature type="domain" description="Peptidase M56" evidence="2">
    <location>
        <begin position="61"/>
        <end position="247"/>
    </location>
</feature>
<keyword evidence="1" id="KW-0812">Transmembrane</keyword>
<accession>A0A7X3CUF4</accession>
<dbReference type="EMBL" id="WNZX01000033">
    <property type="protein sequence ID" value="MUG73825.1"/>
    <property type="molecule type" value="Genomic_DNA"/>
</dbReference>
<keyword evidence="1" id="KW-0472">Membrane</keyword>